<evidence type="ECO:0000256" key="1">
    <source>
        <dbReference type="ARBA" id="ARBA00022679"/>
    </source>
</evidence>
<evidence type="ECO:0000313" key="2">
    <source>
        <dbReference type="EMBL" id="PIE31644.1"/>
    </source>
</evidence>
<name>A0A2G6K7L3_9BACT</name>
<protein>
    <submittedName>
        <fullName evidence="2">Carnitine dehydratase</fullName>
    </submittedName>
</protein>
<dbReference type="Gene3D" id="3.30.1540.10">
    <property type="entry name" value="formyl-coa transferase, domain 3"/>
    <property type="match status" value="1"/>
</dbReference>
<dbReference type="InterPro" id="IPR050483">
    <property type="entry name" value="CoA-transferase_III_domain"/>
</dbReference>
<accession>A0A2G6K7L3</accession>
<proteinExistence type="predicted"/>
<dbReference type="InterPro" id="IPR003673">
    <property type="entry name" value="CoA-Trfase_fam_III"/>
</dbReference>
<dbReference type="InterPro" id="IPR023606">
    <property type="entry name" value="CoA-Trfase_III_dom_1_sf"/>
</dbReference>
<comment type="caution">
    <text evidence="2">The sequence shown here is derived from an EMBL/GenBank/DDBJ whole genome shotgun (WGS) entry which is preliminary data.</text>
</comment>
<dbReference type="PANTHER" id="PTHR48207:SF3">
    <property type="entry name" value="SUCCINATE--HYDROXYMETHYLGLUTARATE COA-TRANSFERASE"/>
    <property type="match status" value="1"/>
</dbReference>
<keyword evidence="1" id="KW-0808">Transferase</keyword>
<dbReference type="AlphaFoldDB" id="A0A2G6K7L3"/>
<sequence>MPKPLEHVKVLDLTRVLAGPFCTMLLSDLGAEILKVEMPGKGDDARHFGPFKGEKSLYFLSLNRGKQSISLNLKTGKGREILRELVKQVDVLVENYRPGTMEKLGLGYEELRKLNPKLIYAASSGFGHTGPDSRKPAYDMFVQAMGGMISITGWPDMPPTRVGMSVGDITASLFTTVGICSALYQRETTGEGQKIDVSMLDCQVAILENALVRYQVDGVPPQPLGNRHPTISPFQAFKTHDAYLVVAVGNDILWQKLCAALDRDDLSQHKLFATNKLRTDNIEQLVPILEEELGRKTCDEWCHIFEDAGVPYSPINTVDKVMQHPQVLARNMIVDVPDPDIGTIKVAGNPIKMTSIEEEPTRKPAPKIGEHNSTILQDYLSYSNEEIEQLKEKGVI</sequence>
<dbReference type="Gene3D" id="3.40.50.10540">
    <property type="entry name" value="Crotonobetainyl-coa:carnitine coa-transferase, domain 1"/>
    <property type="match status" value="1"/>
</dbReference>
<dbReference type="Proteomes" id="UP000230821">
    <property type="component" value="Unassembled WGS sequence"/>
</dbReference>
<dbReference type="SUPFAM" id="SSF89796">
    <property type="entry name" value="CoA-transferase family III (CaiB/BaiF)"/>
    <property type="match status" value="1"/>
</dbReference>
<reference evidence="2 3" key="1">
    <citation type="submission" date="2017-10" db="EMBL/GenBank/DDBJ databases">
        <title>Novel microbial diversity and functional potential in the marine mammal oral microbiome.</title>
        <authorList>
            <person name="Dudek N.K."/>
            <person name="Sun C.L."/>
            <person name="Burstein D."/>
            <person name="Kantor R.S."/>
            <person name="Aliaga Goltsman D.S."/>
            <person name="Bik E.M."/>
            <person name="Thomas B.C."/>
            <person name="Banfield J.F."/>
            <person name="Relman D.A."/>
        </authorList>
    </citation>
    <scope>NUCLEOTIDE SEQUENCE [LARGE SCALE GENOMIC DNA]</scope>
    <source>
        <strain evidence="2">DOLJORAL78_47_16</strain>
    </source>
</reference>
<evidence type="ECO:0000313" key="3">
    <source>
        <dbReference type="Proteomes" id="UP000230821"/>
    </source>
</evidence>
<dbReference type="InterPro" id="IPR044855">
    <property type="entry name" value="CoA-Trfase_III_dom3_sf"/>
</dbReference>
<dbReference type="EMBL" id="PDSK01000134">
    <property type="protein sequence ID" value="PIE31644.1"/>
    <property type="molecule type" value="Genomic_DNA"/>
</dbReference>
<dbReference type="Pfam" id="PF02515">
    <property type="entry name" value="CoA_transf_3"/>
    <property type="match status" value="1"/>
</dbReference>
<gene>
    <name evidence="2" type="ORF">CSA56_17685</name>
</gene>
<dbReference type="PANTHER" id="PTHR48207">
    <property type="entry name" value="SUCCINATE--HYDROXYMETHYLGLUTARATE COA-TRANSFERASE"/>
    <property type="match status" value="1"/>
</dbReference>
<dbReference type="GO" id="GO:0008410">
    <property type="term" value="F:CoA-transferase activity"/>
    <property type="evidence" value="ECO:0007669"/>
    <property type="project" value="TreeGrafter"/>
</dbReference>
<organism evidence="2 3">
    <name type="scientific">candidate division KSB3 bacterium</name>
    <dbReference type="NCBI Taxonomy" id="2044937"/>
    <lineage>
        <taxon>Bacteria</taxon>
        <taxon>candidate division KSB3</taxon>
    </lineage>
</organism>